<dbReference type="EMBL" id="CP018800">
    <property type="protein sequence ID" value="ATX81704.1"/>
    <property type="molecule type" value="Genomic_DNA"/>
</dbReference>
<proteinExistence type="predicted"/>
<evidence type="ECO:0000313" key="1">
    <source>
        <dbReference type="EMBL" id="ATX81704.1"/>
    </source>
</evidence>
<sequence length="138" mass="16053">MPSKEFLCIQAANKFRVKHARGKFEKLWVIVCQYKQGVTALPLPEAKTVLNLWHLHGIERRKYGQCNPVELLNQWLDILYGEGTADKLDIEGRCSQIGQRHARVNIPYYTEENAPHFYFRNPFDCILEQLSAELSGYE</sequence>
<evidence type="ECO:0000313" key="2">
    <source>
        <dbReference type="Proteomes" id="UP000231637"/>
    </source>
</evidence>
<organism evidence="1 2">
    <name type="scientific">Mariprofundus ferrinatatus</name>
    <dbReference type="NCBI Taxonomy" id="1921087"/>
    <lineage>
        <taxon>Bacteria</taxon>
        <taxon>Pseudomonadati</taxon>
        <taxon>Pseudomonadota</taxon>
        <taxon>Candidatius Mariprofundia</taxon>
        <taxon>Mariprofundales</taxon>
        <taxon>Mariprofundaceae</taxon>
        <taxon>Mariprofundus</taxon>
    </lineage>
</organism>
<name>A0A2K8L9T6_9PROT</name>
<keyword evidence="2" id="KW-1185">Reference proteome</keyword>
<reference evidence="1 2" key="1">
    <citation type="submission" date="2016-12" db="EMBL/GenBank/DDBJ databases">
        <title>Isolation and genomic insights into novel planktonic Zetaproteobacteria from stratified waters of the Chesapeake Bay.</title>
        <authorList>
            <person name="McAllister S.M."/>
            <person name="Kato S."/>
            <person name="Chan C.S."/>
            <person name="Chiu B.K."/>
            <person name="Field E.K."/>
        </authorList>
    </citation>
    <scope>NUCLEOTIDE SEQUENCE [LARGE SCALE GENOMIC DNA]</scope>
    <source>
        <strain evidence="1 2">CP-8</strain>
    </source>
</reference>
<dbReference type="Proteomes" id="UP000231637">
    <property type="component" value="Chromosome"/>
</dbReference>
<dbReference type="KEGG" id="mfn:Ga0123462_0835"/>
<gene>
    <name evidence="1" type="ORF">Ga0123462_0835</name>
</gene>
<dbReference type="AlphaFoldDB" id="A0A2K8L9T6"/>
<accession>A0A2K8L9T6</accession>
<protein>
    <submittedName>
        <fullName evidence="1">Uncharacterized protein</fullName>
    </submittedName>
</protein>